<dbReference type="KEGG" id="saq:Sare_3051"/>
<protein>
    <submittedName>
        <fullName evidence="3">Flavin reductase domain protein FMN-binding</fullName>
    </submittedName>
</protein>
<organism evidence="3">
    <name type="scientific">Salinispora arenicola (strain CNS-205)</name>
    <dbReference type="NCBI Taxonomy" id="391037"/>
    <lineage>
        <taxon>Bacteria</taxon>
        <taxon>Bacillati</taxon>
        <taxon>Actinomycetota</taxon>
        <taxon>Actinomycetes</taxon>
        <taxon>Micromonosporales</taxon>
        <taxon>Micromonosporaceae</taxon>
        <taxon>Salinispora</taxon>
    </lineage>
</organism>
<accession>A8M847</accession>
<evidence type="ECO:0000259" key="2">
    <source>
        <dbReference type="SMART" id="SM00903"/>
    </source>
</evidence>
<dbReference type="GO" id="GO:0006208">
    <property type="term" value="P:pyrimidine nucleobase catabolic process"/>
    <property type="evidence" value="ECO:0007669"/>
    <property type="project" value="TreeGrafter"/>
</dbReference>
<dbReference type="SUPFAM" id="SSF50475">
    <property type="entry name" value="FMN-binding split barrel"/>
    <property type="match status" value="1"/>
</dbReference>
<dbReference type="Pfam" id="PF01613">
    <property type="entry name" value="Flavin_Reduct"/>
    <property type="match status" value="1"/>
</dbReference>
<dbReference type="PANTHER" id="PTHR30466">
    <property type="entry name" value="FLAVIN REDUCTASE"/>
    <property type="match status" value="1"/>
</dbReference>
<dbReference type="PANTHER" id="PTHR30466:SF1">
    <property type="entry name" value="FMN REDUCTASE (NADH) RUTF"/>
    <property type="match status" value="1"/>
</dbReference>
<evidence type="ECO:0000256" key="1">
    <source>
        <dbReference type="ARBA" id="ARBA00023002"/>
    </source>
</evidence>
<dbReference type="SMART" id="SM00903">
    <property type="entry name" value="Flavin_Reduct"/>
    <property type="match status" value="1"/>
</dbReference>
<dbReference type="AlphaFoldDB" id="A8M847"/>
<proteinExistence type="predicted"/>
<dbReference type="STRING" id="391037.Sare_3051"/>
<dbReference type="EMBL" id="CP000850">
    <property type="protein sequence ID" value="ABV98870.1"/>
    <property type="molecule type" value="Genomic_DNA"/>
</dbReference>
<sequence>MTAEGPLQEAFRDVMAGVCTPVSVVTAVENGRPYGATVSAFASLSMDPPMVLVSLARQSRLLAVIRRTGRFGLNVLSSGQAALGQRFAAKCTERFHGVQWHLHGGVPRLTGAGGWVSCIVAEVVAGGDHMIVLARVAAAEAMAAPPLTYFARGFGTHQSMQPVGRQ</sequence>
<dbReference type="OrthoDB" id="9792858at2"/>
<dbReference type="PATRIC" id="fig|391037.6.peg.3084"/>
<feature type="domain" description="Flavin reductase like" evidence="2">
    <location>
        <begin position="15"/>
        <end position="156"/>
    </location>
</feature>
<dbReference type="HOGENOM" id="CLU_059021_1_2_11"/>
<keyword evidence="1" id="KW-0560">Oxidoreductase</keyword>
<dbReference type="InterPro" id="IPR012349">
    <property type="entry name" value="Split_barrel_FMN-bd"/>
</dbReference>
<name>A8M847_SALAI</name>
<dbReference type="GO" id="GO:0042602">
    <property type="term" value="F:riboflavin reductase (NADPH) activity"/>
    <property type="evidence" value="ECO:0007669"/>
    <property type="project" value="TreeGrafter"/>
</dbReference>
<evidence type="ECO:0000313" key="3">
    <source>
        <dbReference type="EMBL" id="ABV98870.1"/>
    </source>
</evidence>
<dbReference type="Gene3D" id="2.30.110.10">
    <property type="entry name" value="Electron Transport, Fmn-binding Protein, Chain A"/>
    <property type="match status" value="1"/>
</dbReference>
<dbReference type="InterPro" id="IPR050268">
    <property type="entry name" value="NADH-dep_flavin_reductase"/>
</dbReference>
<dbReference type="GO" id="GO:0010181">
    <property type="term" value="F:FMN binding"/>
    <property type="evidence" value="ECO:0007669"/>
    <property type="project" value="InterPro"/>
</dbReference>
<reference evidence="3" key="1">
    <citation type="submission" date="2007-10" db="EMBL/GenBank/DDBJ databases">
        <title>Complete sequence of Salinispora arenicola CNS-205.</title>
        <authorList>
            <consortium name="US DOE Joint Genome Institute"/>
            <person name="Copeland A."/>
            <person name="Lucas S."/>
            <person name="Lapidus A."/>
            <person name="Barry K."/>
            <person name="Glavina del Rio T."/>
            <person name="Dalin E."/>
            <person name="Tice H."/>
            <person name="Pitluck S."/>
            <person name="Foster B."/>
            <person name="Schmutz J."/>
            <person name="Larimer F."/>
            <person name="Land M."/>
            <person name="Hauser L."/>
            <person name="Kyrpides N."/>
            <person name="Ivanova N."/>
            <person name="Jensen P.R."/>
            <person name="Moore B.S."/>
            <person name="Penn K."/>
            <person name="Jenkins C."/>
            <person name="Udwary D."/>
            <person name="Xiang L."/>
            <person name="Gontang E."/>
            <person name="Richardson P."/>
        </authorList>
    </citation>
    <scope>NUCLEOTIDE SEQUENCE [LARGE SCALE GENOMIC DNA]</scope>
    <source>
        <strain evidence="3">CNS-205</strain>
    </source>
</reference>
<dbReference type="eggNOG" id="COG1853">
    <property type="taxonomic scope" value="Bacteria"/>
</dbReference>
<dbReference type="InterPro" id="IPR002563">
    <property type="entry name" value="Flavin_Rdtase-like_dom"/>
</dbReference>
<gene>
    <name evidence="3" type="ordered locus">Sare_3051</name>
</gene>